<feature type="domain" description="CAP-Gly" evidence="2">
    <location>
        <begin position="45"/>
        <end position="70"/>
    </location>
</feature>
<reference evidence="3" key="1">
    <citation type="submission" date="2012-12" db="EMBL/GenBank/DDBJ databases">
        <title>Identification and characterization of a phenylalanine ammonia-lyase gene family in Isatis indigotica Fort.</title>
        <authorList>
            <person name="Liu Q."/>
            <person name="Chen J."/>
            <person name="Zhou X."/>
            <person name="Di P."/>
            <person name="Xiao Y."/>
            <person name="Xuan H."/>
            <person name="Zhang L."/>
            <person name="Chen W."/>
        </authorList>
    </citation>
    <scope>NUCLEOTIDE SEQUENCE</scope>
    <source>
        <tissue evidence="3">Salivary gland</tissue>
    </source>
</reference>
<dbReference type="GO" id="GO:0005634">
    <property type="term" value="C:nucleus"/>
    <property type="evidence" value="ECO:0007669"/>
    <property type="project" value="TreeGrafter"/>
</dbReference>
<evidence type="ECO:0000313" key="3">
    <source>
        <dbReference type="EMBL" id="JAA68063.1"/>
    </source>
</evidence>
<sequence length="150" mass="15982">MPSPSPLFGFRETGGPFNNGSADDFIIGDRVWVNGTKPGYIQFLGETQFSSGDWAGVVLDEPVGKNDGSVTVVPTTVPSRSEPDGRGRRFGLRPGDRASVPGVPGGPGRPERYHGHPTGRPRGFAPRETPNTVDPTNRPPVGRPTYRTGS</sequence>
<dbReference type="SMART" id="SM01052">
    <property type="entry name" value="CAP_GLY"/>
    <property type="match status" value="1"/>
</dbReference>
<organism evidence="3">
    <name type="scientific">Ixodes ricinus</name>
    <name type="common">Common tick</name>
    <name type="synonym">Acarus ricinus</name>
    <dbReference type="NCBI Taxonomy" id="34613"/>
    <lineage>
        <taxon>Eukaryota</taxon>
        <taxon>Metazoa</taxon>
        <taxon>Ecdysozoa</taxon>
        <taxon>Arthropoda</taxon>
        <taxon>Chelicerata</taxon>
        <taxon>Arachnida</taxon>
        <taxon>Acari</taxon>
        <taxon>Parasitiformes</taxon>
        <taxon>Ixodida</taxon>
        <taxon>Ixodoidea</taxon>
        <taxon>Ixodidae</taxon>
        <taxon>Ixodinae</taxon>
        <taxon>Ixodes</taxon>
    </lineage>
</organism>
<dbReference type="GO" id="GO:0031122">
    <property type="term" value="P:cytoplasmic microtubule organization"/>
    <property type="evidence" value="ECO:0007669"/>
    <property type="project" value="TreeGrafter"/>
</dbReference>
<dbReference type="SUPFAM" id="SSF74924">
    <property type="entry name" value="Cap-Gly domain"/>
    <property type="match status" value="1"/>
</dbReference>
<dbReference type="PANTHER" id="PTHR18916">
    <property type="entry name" value="DYNACTIN 1-RELATED MICROTUBULE-BINDING"/>
    <property type="match status" value="1"/>
</dbReference>
<dbReference type="InterPro" id="IPR036859">
    <property type="entry name" value="CAP-Gly_dom_sf"/>
</dbReference>
<evidence type="ECO:0000259" key="2">
    <source>
        <dbReference type="PROSITE" id="PS50245"/>
    </source>
</evidence>
<dbReference type="GO" id="GO:0005938">
    <property type="term" value="C:cell cortex"/>
    <property type="evidence" value="ECO:0007669"/>
    <property type="project" value="TreeGrafter"/>
</dbReference>
<feature type="region of interest" description="Disordered" evidence="1">
    <location>
        <begin position="64"/>
        <end position="150"/>
    </location>
</feature>
<dbReference type="InterPro" id="IPR000938">
    <property type="entry name" value="CAP-Gly_domain"/>
</dbReference>
<accession>A0A0K8RB31</accession>
<dbReference type="PROSITE" id="PS50245">
    <property type="entry name" value="CAP_GLY_2"/>
    <property type="match status" value="1"/>
</dbReference>
<dbReference type="Gene3D" id="2.30.30.190">
    <property type="entry name" value="CAP Gly-rich-like domain"/>
    <property type="match status" value="1"/>
</dbReference>
<dbReference type="PANTHER" id="PTHR18916:SF82">
    <property type="entry name" value="CAP-GLY DOMAIN-CONTAINING PROTEIN"/>
    <property type="match status" value="1"/>
</dbReference>
<dbReference type="GO" id="GO:0051010">
    <property type="term" value="F:microtubule plus-end binding"/>
    <property type="evidence" value="ECO:0007669"/>
    <property type="project" value="TreeGrafter"/>
</dbReference>
<dbReference type="EMBL" id="GADI01005745">
    <property type="protein sequence ID" value="JAA68063.1"/>
    <property type="molecule type" value="mRNA"/>
</dbReference>
<feature type="region of interest" description="Disordered" evidence="1">
    <location>
        <begin position="1"/>
        <end position="20"/>
    </location>
</feature>
<dbReference type="AlphaFoldDB" id="A0A0K8RB31"/>
<name>A0A0K8RB31_IXORI</name>
<dbReference type="GO" id="GO:0035371">
    <property type="term" value="C:microtubule plus-end"/>
    <property type="evidence" value="ECO:0007669"/>
    <property type="project" value="TreeGrafter"/>
</dbReference>
<evidence type="ECO:0000256" key="1">
    <source>
        <dbReference type="SAM" id="MobiDB-lite"/>
    </source>
</evidence>
<proteinExistence type="evidence at transcript level"/>
<dbReference type="Pfam" id="PF01302">
    <property type="entry name" value="CAP_GLY"/>
    <property type="match status" value="1"/>
</dbReference>
<protein>
    <submittedName>
        <fullName evidence="3">Putative cap-gly domain-containing linker protein 1</fullName>
    </submittedName>
</protein>